<keyword evidence="1" id="KW-0489">Methyltransferase</keyword>
<dbReference type="PANTHER" id="PTHR44942:SF4">
    <property type="entry name" value="METHYLTRANSFERASE TYPE 11 DOMAIN-CONTAINING PROTEIN"/>
    <property type="match status" value="1"/>
</dbReference>
<dbReference type="Proteomes" id="UP000694888">
    <property type="component" value="Unplaced"/>
</dbReference>
<dbReference type="PANTHER" id="PTHR44942">
    <property type="entry name" value="METHYLTRANSF_11 DOMAIN-CONTAINING PROTEIN"/>
    <property type="match status" value="1"/>
</dbReference>
<keyword evidence="3" id="KW-1185">Reference proteome</keyword>
<proteinExistence type="predicted"/>
<dbReference type="InterPro" id="IPR051052">
    <property type="entry name" value="Diverse_substrate_MTase"/>
</dbReference>
<dbReference type="Gene3D" id="3.40.50.150">
    <property type="entry name" value="Vaccinia Virus protein VP39"/>
    <property type="match status" value="1"/>
</dbReference>
<evidence type="ECO:0000256" key="1">
    <source>
        <dbReference type="ARBA" id="ARBA00022603"/>
    </source>
</evidence>
<organism evidence="3 4">
    <name type="scientific">Aplysia californica</name>
    <name type="common">California sea hare</name>
    <dbReference type="NCBI Taxonomy" id="6500"/>
    <lineage>
        <taxon>Eukaryota</taxon>
        <taxon>Metazoa</taxon>
        <taxon>Spiralia</taxon>
        <taxon>Lophotrochozoa</taxon>
        <taxon>Mollusca</taxon>
        <taxon>Gastropoda</taxon>
        <taxon>Heterobranchia</taxon>
        <taxon>Euthyneura</taxon>
        <taxon>Tectipleura</taxon>
        <taxon>Aplysiida</taxon>
        <taxon>Aplysioidea</taxon>
        <taxon>Aplysiidae</taxon>
        <taxon>Aplysia</taxon>
    </lineage>
</organism>
<dbReference type="RefSeq" id="XP_012942651.1">
    <property type="nucleotide sequence ID" value="XM_013087197.1"/>
</dbReference>
<sequence length="231" mass="26950">MWFWSSNSAISGYLQTGYWCRRKCFSCGKSPSSLEQHNVQGCRLQLSTQFYRVWNSGSGQCCFCRPLAGFEQLLKRHGNRKQWWTTGTCLIFFYAETDRMLKPGGVMAVFCGGFPSYEDQEVLSIYKKILATTGETHPEQMKVANDNMESFRLPYPNSKRFLPINRHLEATAEQSIQMSLTIHSFQDYVQKHPEYMEEVRQMFREWNKGDESKTYKFAVPTYLLTSQKPTQ</sequence>
<gene>
    <name evidence="4" type="primary">LOC101847210</name>
</gene>
<dbReference type="InterPro" id="IPR029063">
    <property type="entry name" value="SAM-dependent_MTases_sf"/>
</dbReference>
<protein>
    <submittedName>
        <fullName evidence="4">Uncharacterized protein LOC101847210 isoform X2</fullName>
    </submittedName>
</protein>
<name>A0ABM1A847_APLCA</name>
<reference evidence="4" key="1">
    <citation type="submission" date="2025-08" db="UniProtKB">
        <authorList>
            <consortium name="RefSeq"/>
        </authorList>
    </citation>
    <scope>IDENTIFICATION</scope>
</reference>
<evidence type="ECO:0000313" key="4">
    <source>
        <dbReference type="RefSeq" id="XP_012942651.1"/>
    </source>
</evidence>
<dbReference type="GeneID" id="101847210"/>
<evidence type="ECO:0000256" key="2">
    <source>
        <dbReference type="ARBA" id="ARBA00022679"/>
    </source>
</evidence>
<evidence type="ECO:0000313" key="3">
    <source>
        <dbReference type="Proteomes" id="UP000694888"/>
    </source>
</evidence>
<keyword evidence="2" id="KW-0808">Transferase</keyword>
<accession>A0ABM1A847</accession>